<dbReference type="Proteomes" id="UP000184603">
    <property type="component" value="Unassembled WGS sequence"/>
</dbReference>
<comment type="similarity">
    <text evidence="1 2">Belongs to the UPF0301 (AlgH) family.</text>
</comment>
<accession>A0A1M7Y223</accession>
<reference evidence="3 4" key="1">
    <citation type="submission" date="2016-12" db="EMBL/GenBank/DDBJ databases">
        <authorList>
            <person name="Song W.-J."/>
            <person name="Kurnit D.M."/>
        </authorList>
    </citation>
    <scope>NUCLEOTIDE SEQUENCE [LARGE SCALE GENOMIC DNA]</scope>
    <source>
        <strain evidence="3 4">DSM 18488</strain>
    </source>
</reference>
<dbReference type="HAMAP" id="MF_00758">
    <property type="entry name" value="UPF0301"/>
    <property type="match status" value="1"/>
</dbReference>
<dbReference type="AlphaFoldDB" id="A0A1M7Y223"/>
<proteinExistence type="inferred from homology"/>
<dbReference type="EMBL" id="FRFE01000004">
    <property type="protein sequence ID" value="SHO45948.1"/>
    <property type="molecule type" value="Genomic_DNA"/>
</dbReference>
<dbReference type="GO" id="GO:0005829">
    <property type="term" value="C:cytosol"/>
    <property type="evidence" value="ECO:0007669"/>
    <property type="project" value="TreeGrafter"/>
</dbReference>
<evidence type="ECO:0000256" key="2">
    <source>
        <dbReference type="HAMAP-Rule" id="MF_00758"/>
    </source>
</evidence>
<keyword evidence="4" id="KW-1185">Reference proteome</keyword>
<dbReference type="Pfam" id="PF02622">
    <property type="entry name" value="DUF179"/>
    <property type="match status" value="1"/>
</dbReference>
<dbReference type="STRING" id="1121416.SAMN02745220_01272"/>
<name>A0A1M7Y223_9BACT</name>
<evidence type="ECO:0000313" key="3">
    <source>
        <dbReference type="EMBL" id="SHO45948.1"/>
    </source>
</evidence>
<dbReference type="PANTHER" id="PTHR30327:SF1">
    <property type="entry name" value="UPF0301 PROTEIN YQGE"/>
    <property type="match status" value="1"/>
</dbReference>
<sequence length="207" mass="22820">MRTCNSFGVYPHMEGTMTQPKAPIIESLTGSFLVSTPQMPDPRFEEQVIYICAHSNEGAMGLAINKPNLSFSLAEVLKGADLPVPFGELPPIYIGGPVELESAFILYRSDYKTEYQLEVSPTVSLSRETKVLQDIAEGHGPEKYLFLLGYTGWGPGQLERELVEDGWLTVPADDHIIFELADDLKWKAAAMQFGIDIATFGDVIGYA</sequence>
<evidence type="ECO:0000256" key="1">
    <source>
        <dbReference type="ARBA" id="ARBA00009600"/>
    </source>
</evidence>
<gene>
    <name evidence="3" type="ORF">SAMN02745220_01272</name>
</gene>
<dbReference type="SUPFAM" id="SSF143456">
    <property type="entry name" value="VC0467-like"/>
    <property type="match status" value="1"/>
</dbReference>
<protein>
    <recommendedName>
        <fullName evidence="2">UPF0301 protein SAMN02745220_01272</fullName>
    </recommendedName>
</protein>
<dbReference type="PANTHER" id="PTHR30327">
    <property type="entry name" value="UNCHARACTERIZED PROTEIN YQGE"/>
    <property type="match status" value="1"/>
</dbReference>
<dbReference type="InterPro" id="IPR003774">
    <property type="entry name" value="AlgH-like"/>
</dbReference>
<dbReference type="Gene3D" id="3.40.1740.10">
    <property type="entry name" value="VC0467-like"/>
    <property type="match status" value="1"/>
</dbReference>
<evidence type="ECO:0000313" key="4">
    <source>
        <dbReference type="Proteomes" id="UP000184603"/>
    </source>
</evidence>
<organism evidence="3 4">
    <name type="scientific">Desulfopila aestuarii DSM 18488</name>
    <dbReference type="NCBI Taxonomy" id="1121416"/>
    <lineage>
        <taxon>Bacteria</taxon>
        <taxon>Pseudomonadati</taxon>
        <taxon>Thermodesulfobacteriota</taxon>
        <taxon>Desulfobulbia</taxon>
        <taxon>Desulfobulbales</taxon>
        <taxon>Desulfocapsaceae</taxon>
        <taxon>Desulfopila</taxon>
    </lineage>
</organism>